<keyword evidence="6 7" id="KW-0472">Membrane</keyword>
<comment type="similarity">
    <text evidence="2">Belongs to the bacterial sugar transferase family.</text>
</comment>
<dbReference type="Pfam" id="PF13727">
    <property type="entry name" value="CoA_binding_3"/>
    <property type="match status" value="1"/>
</dbReference>
<evidence type="ECO:0000256" key="7">
    <source>
        <dbReference type="SAM" id="Phobius"/>
    </source>
</evidence>
<feature type="transmembrane region" description="Helical" evidence="7">
    <location>
        <begin position="7"/>
        <end position="24"/>
    </location>
</feature>
<evidence type="ECO:0000256" key="6">
    <source>
        <dbReference type="ARBA" id="ARBA00023136"/>
    </source>
</evidence>
<dbReference type="EMBL" id="WVHS01000003">
    <property type="protein sequence ID" value="MXV16685.1"/>
    <property type="molecule type" value="Genomic_DNA"/>
</dbReference>
<comment type="caution">
    <text evidence="9">The sequence shown here is derived from an EMBL/GenBank/DDBJ whole genome shotgun (WGS) entry which is preliminary data.</text>
</comment>
<name>A0A7K1Y0C8_9SPHI</name>
<dbReference type="RefSeq" id="WP_160907662.1">
    <property type="nucleotide sequence ID" value="NZ_WVHS01000003.1"/>
</dbReference>
<dbReference type="Pfam" id="PF02397">
    <property type="entry name" value="Bac_transf"/>
    <property type="match status" value="1"/>
</dbReference>
<feature type="transmembrane region" description="Helical" evidence="7">
    <location>
        <begin position="100"/>
        <end position="123"/>
    </location>
</feature>
<dbReference type="PANTHER" id="PTHR30576:SF0">
    <property type="entry name" value="UNDECAPRENYL-PHOSPHATE N-ACETYLGALACTOSAMINYL 1-PHOSPHATE TRANSFERASE-RELATED"/>
    <property type="match status" value="1"/>
</dbReference>
<keyword evidence="4 7" id="KW-0812">Transmembrane</keyword>
<organism evidence="9 10">
    <name type="scientific">Hufsiella ginkgonis</name>
    <dbReference type="NCBI Taxonomy" id="2695274"/>
    <lineage>
        <taxon>Bacteria</taxon>
        <taxon>Pseudomonadati</taxon>
        <taxon>Bacteroidota</taxon>
        <taxon>Sphingobacteriia</taxon>
        <taxon>Sphingobacteriales</taxon>
        <taxon>Sphingobacteriaceae</taxon>
        <taxon>Hufsiella</taxon>
    </lineage>
</organism>
<keyword evidence="5 7" id="KW-1133">Transmembrane helix</keyword>
<proteinExistence type="inferred from homology"/>
<evidence type="ECO:0000256" key="4">
    <source>
        <dbReference type="ARBA" id="ARBA00022692"/>
    </source>
</evidence>
<dbReference type="NCBIfam" id="TIGR03025">
    <property type="entry name" value="EPS_sugtrans"/>
    <property type="match status" value="1"/>
</dbReference>
<protein>
    <submittedName>
        <fullName evidence="9">Exopolysaccharide biosynthesis polyprenyl glycosylphosphotransferase</fullName>
    </submittedName>
</protein>
<accession>A0A7K1Y0C8</accession>
<gene>
    <name evidence="9" type="ORF">GS398_15395</name>
</gene>
<keyword evidence="3 9" id="KW-0808">Transferase</keyword>
<evidence type="ECO:0000256" key="2">
    <source>
        <dbReference type="ARBA" id="ARBA00006464"/>
    </source>
</evidence>
<dbReference type="InterPro" id="IPR003362">
    <property type="entry name" value="Bact_transf"/>
</dbReference>
<sequence>MEPFIYISDLVIFNIALFISYPAASATALSDKTFQVFILVANLSWICASKLSLNYVLERPLVFSKTLQKLSAAIAYHLVLTLGAFYFLKMFSLSGGIIALYNLLFFVLAVTMRAIMVYALEFIRRKGYNIRRVSLIGDSEITSRLVKSFDEHSEYGYQVIHRVSEADLRGYSVTSLVNALRAEEVNELFICYKQIDNTFVKTLINECYLYHIKVKLVSDLLIDKNGASLMNYNGIPVLVLKSREEEEQQLRIVKRGFDIVFSAVMMICGLPLFIVLGIITKLTSRGPIFYKQQRIGFDEVPFVIYKFRSMYVDSERMGPQLATANDRRITPWGLFMRKTRLDELPQFWNVLKGDMSVVGPRPERKFFIDQIITKAPDYRKIMRLKPGVTSVGQVYYGYAENVDQMCDRMVHDLEYKQNFRNDMHIIFKTVGVMFQAKGK</sequence>
<dbReference type="PANTHER" id="PTHR30576">
    <property type="entry name" value="COLANIC BIOSYNTHESIS UDP-GLUCOSE LIPID CARRIER TRANSFERASE"/>
    <property type="match status" value="1"/>
</dbReference>
<evidence type="ECO:0000256" key="5">
    <source>
        <dbReference type="ARBA" id="ARBA00022989"/>
    </source>
</evidence>
<evidence type="ECO:0000313" key="10">
    <source>
        <dbReference type="Proteomes" id="UP000451233"/>
    </source>
</evidence>
<dbReference type="InterPro" id="IPR017475">
    <property type="entry name" value="EPS_sugar_tfrase"/>
</dbReference>
<comment type="subcellular location">
    <subcellularLocation>
        <location evidence="1">Membrane</location>
        <topology evidence="1">Multi-pass membrane protein</topology>
    </subcellularLocation>
</comment>
<evidence type="ECO:0000259" key="8">
    <source>
        <dbReference type="Pfam" id="PF02397"/>
    </source>
</evidence>
<evidence type="ECO:0000313" key="9">
    <source>
        <dbReference type="EMBL" id="MXV16685.1"/>
    </source>
</evidence>
<dbReference type="GO" id="GO:0016020">
    <property type="term" value="C:membrane"/>
    <property type="evidence" value="ECO:0007669"/>
    <property type="project" value="UniProtKB-SubCell"/>
</dbReference>
<feature type="domain" description="Bacterial sugar transferase" evidence="8">
    <location>
        <begin position="254"/>
        <end position="434"/>
    </location>
</feature>
<dbReference type="GO" id="GO:0016780">
    <property type="term" value="F:phosphotransferase activity, for other substituted phosphate groups"/>
    <property type="evidence" value="ECO:0007669"/>
    <property type="project" value="TreeGrafter"/>
</dbReference>
<feature type="transmembrane region" description="Helical" evidence="7">
    <location>
        <begin position="259"/>
        <end position="279"/>
    </location>
</feature>
<evidence type="ECO:0000256" key="1">
    <source>
        <dbReference type="ARBA" id="ARBA00004141"/>
    </source>
</evidence>
<dbReference type="AlphaFoldDB" id="A0A7K1Y0C8"/>
<keyword evidence="10" id="KW-1185">Reference proteome</keyword>
<evidence type="ECO:0000256" key="3">
    <source>
        <dbReference type="ARBA" id="ARBA00022679"/>
    </source>
</evidence>
<dbReference type="Proteomes" id="UP000451233">
    <property type="component" value="Unassembled WGS sequence"/>
</dbReference>
<reference evidence="9 10" key="1">
    <citation type="submission" date="2019-11" db="EMBL/GenBank/DDBJ databases">
        <title>Pedobacter sp. HMF7056 Genome sequencing and assembly.</title>
        <authorList>
            <person name="Kang H."/>
            <person name="Kim H."/>
            <person name="Joh K."/>
        </authorList>
    </citation>
    <scope>NUCLEOTIDE SEQUENCE [LARGE SCALE GENOMIC DNA]</scope>
    <source>
        <strain evidence="9 10">HMF7056</strain>
    </source>
</reference>
<feature type="transmembrane region" description="Helical" evidence="7">
    <location>
        <begin position="69"/>
        <end position="88"/>
    </location>
</feature>
<feature type="transmembrane region" description="Helical" evidence="7">
    <location>
        <begin position="36"/>
        <end position="57"/>
    </location>
</feature>